<feature type="domain" description="Histidine kinase" evidence="11">
    <location>
        <begin position="278"/>
        <end position="495"/>
    </location>
</feature>
<sequence>MKLVDKFLHNADFRQQISISVTAGVLCLALLSSMASSWQGSSQIRQLLRGQGEGVTESLARQSKLALLYDAAENANAAVEVALDFPDVSRVEIRHANGRLLLARDRDGRVVQLADEMAVKAGQVMLEGETDEAWRFIAPVMGKEGGEASPFAVEEQKSERIGYVRVVQSKATLKRMVTEVFVVNFATGFLAAFVLLFLIRLLTRRLSRPLAQLAQRMAQAEQGQTGVRADLAGPHDIAEMAQAFNSMIAVLEAREQELREARDEAMRFATLKAEFAATVSHEIRTPLNGVIGTLDILISTPMPAKQRQFVQMAWDSSQYLLDLVNNILDFSRLEAGKLELELTDYNPRRLSEDVIELLAPQAHQKGLDLAYLAAPDVPVKVKGDPTRIRQVLTNLVGNAIKFTEHGEVVVRVALADTDTLRFEVVDTGIGMSEQAQSRIFDSFTQGDTSTTRRFGGSGLGLSICRQLVGLMGGEINVESVDGKGSRFWFTLPLQAASEIPSVPERQPGWQGRSVLLVEESAAVRHFLEQSLANWGFVCTAAQGSAEALDWLKAQAAAGTACSLVILDSDFASPEGGNLPQQIRADEALRDTYIIAMNRLGVAPAAQQGVDALLSKPLRMEKLLACIAEQDQQAALPLVVEAPRLAGRCRVLVAEDNRTNQAIAESMLAMLGCQVEIVGDGHEALRAFKRQRYDLVLMDCNMPHMDGYQATAAIRAMEAEGGGRVPIVAMTANIQRGDIEKCLAAGMDDHLPKPLTLGAVGGMIGQWAKLPVVVPNDGTVPAEPAAAENREPLDAVAFGKLREALGERINQAVEPYLEDMPVYLEALAQSATAQDAARLRQTAHAIKGASSTLGAGAVASLAREIEALAEVGQTENAESLLSRLHAEYALTKQALLQELKGAQASLLESTGDAGLVLVVDDDRSTRSALRHALERGGFQVVEAGDGNEALALLGQCAPDVILMDGLMPGMDGFTACARLQEMPEYRDIPVLMITALDDNQSIEQAFAVGASDYLTKPIHLAVVQQRVRRVVDATRTSRHVRHLAYHDTVTDLPNRAQFSEELKQAIERAERTDHALALLFLDLDRFKFVNDTLGHEIGDRLLKLVGQRIRHCVRSSDSVARLGGDEFTVLLDELPDPAAAANAAQKIERALGSPFEIEGHDIFISTSIGISLFPVDGNNASTLLRHADTAMYRAKRANGGFQFYEAGMDASVSEHLRLESALRRALEREELLVHYQPEVETISGHLFGMEALLRWNHPNRGMISPAEFIPLAEETGLIVPIGEWVLRTACIQAQRWLAAGVPRLQMAVNLSGVQLAQPNFVELVDRILTETGLPPHCLTLEITESVLMERAHDAVSSLHALKALGLNLAIDDFGTGYSSLSYLKRFPVNALKVDYSFTQDVTTDPDAAAIVTGIVALAHSLRLQVVAEGVETPEQRDFLGQLGCDYMQGYYLSRPVPAEQFESTILAPRYPQLAWQGAPSSLV</sequence>
<dbReference type="PROSITE" id="PS50110">
    <property type="entry name" value="RESPONSE_REGULATORY"/>
    <property type="match status" value="3"/>
</dbReference>
<feature type="domain" description="Response regulatory" evidence="12">
    <location>
        <begin position="649"/>
        <end position="767"/>
    </location>
</feature>
<keyword evidence="4 9" id="KW-0597">Phosphoprotein</keyword>
<dbReference type="SUPFAM" id="SSF141868">
    <property type="entry name" value="EAL domain-like"/>
    <property type="match status" value="1"/>
</dbReference>
<dbReference type="Proteomes" id="UP001180081">
    <property type="component" value="Unassembled WGS sequence"/>
</dbReference>
<dbReference type="InterPro" id="IPR000160">
    <property type="entry name" value="GGDEF_dom"/>
</dbReference>
<dbReference type="SUPFAM" id="SSF52172">
    <property type="entry name" value="CheY-like"/>
    <property type="match status" value="3"/>
</dbReference>
<dbReference type="NCBIfam" id="TIGR00254">
    <property type="entry name" value="GGDEF"/>
    <property type="match status" value="1"/>
</dbReference>
<dbReference type="PROSITE" id="PS50109">
    <property type="entry name" value="HIS_KIN"/>
    <property type="match status" value="1"/>
</dbReference>
<keyword evidence="10" id="KW-0812">Transmembrane</keyword>
<dbReference type="Gene3D" id="1.20.120.160">
    <property type="entry name" value="HPT domain"/>
    <property type="match status" value="1"/>
</dbReference>
<dbReference type="CDD" id="cd00088">
    <property type="entry name" value="HPT"/>
    <property type="match status" value="1"/>
</dbReference>
<evidence type="ECO:0000256" key="9">
    <source>
        <dbReference type="PROSITE-ProRule" id="PRU00169"/>
    </source>
</evidence>
<comment type="caution">
    <text evidence="17">The sequence shown here is derived from an EMBL/GenBank/DDBJ whole genome shotgun (WGS) entry which is preliminary data.</text>
</comment>
<dbReference type="Gene3D" id="3.40.50.2300">
    <property type="match status" value="3"/>
</dbReference>
<dbReference type="Pfam" id="PF00672">
    <property type="entry name" value="HAMP"/>
    <property type="match status" value="1"/>
</dbReference>
<dbReference type="PROSITE" id="PS50887">
    <property type="entry name" value="GGDEF"/>
    <property type="match status" value="1"/>
</dbReference>
<feature type="modified residue" description="4-aspartylphosphate" evidence="9">
    <location>
        <position position="567"/>
    </location>
</feature>
<feature type="transmembrane region" description="Helical" evidence="10">
    <location>
        <begin position="180"/>
        <end position="202"/>
    </location>
</feature>
<evidence type="ECO:0000259" key="11">
    <source>
        <dbReference type="PROSITE" id="PS50109"/>
    </source>
</evidence>
<keyword evidence="5" id="KW-0808">Transferase</keyword>
<dbReference type="CDD" id="cd17546">
    <property type="entry name" value="REC_hyHK_CKI1_RcsC-like"/>
    <property type="match status" value="1"/>
</dbReference>
<feature type="domain" description="HAMP" evidence="14">
    <location>
        <begin position="204"/>
        <end position="256"/>
    </location>
</feature>
<dbReference type="InterPro" id="IPR036641">
    <property type="entry name" value="HPT_dom_sf"/>
</dbReference>
<dbReference type="PRINTS" id="PR00344">
    <property type="entry name" value="BCTRLSENSOR"/>
</dbReference>
<evidence type="ECO:0000256" key="6">
    <source>
        <dbReference type="ARBA" id="ARBA00022777"/>
    </source>
</evidence>
<dbReference type="CDD" id="cd16922">
    <property type="entry name" value="HATPase_EvgS-ArcB-TorS-like"/>
    <property type="match status" value="1"/>
</dbReference>
<dbReference type="Gene3D" id="3.30.70.270">
    <property type="match status" value="1"/>
</dbReference>
<dbReference type="InterPro" id="IPR008207">
    <property type="entry name" value="Sig_transdc_His_kin_Hpt_dom"/>
</dbReference>
<keyword evidence="18" id="KW-1185">Reference proteome</keyword>
<feature type="domain" description="Response regulatory" evidence="12">
    <location>
        <begin position="914"/>
        <end position="1030"/>
    </location>
</feature>
<evidence type="ECO:0000259" key="12">
    <source>
        <dbReference type="PROSITE" id="PS50110"/>
    </source>
</evidence>
<dbReference type="Pfam" id="PF01627">
    <property type="entry name" value="Hpt"/>
    <property type="match status" value="1"/>
</dbReference>
<dbReference type="InterPro" id="IPR001789">
    <property type="entry name" value="Sig_transdc_resp-reg_receiver"/>
</dbReference>
<feature type="domain" description="Response regulatory" evidence="12">
    <location>
        <begin position="513"/>
        <end position="630"/>
    </location>
</feature>
<keyword evidence="10" id="KW-1133">Transmembrane helix</keyword>
<keyword evidence="6" id="KW-0418">Kinase</keyword>
<dbReference type="SMART" id="SM00448">
    <property type="entry name" value="REC"/>
    <property type="match status" value="3"/>
</dbReference>
<dbReference type="SUPFAM" id="SSF55073">
    <property type="entry name" value="Nucleotide cyclase"/>
    <property type="match status" value="1"/>
</dbReference>
<dbReference type="Pfam" id="PF00563">
    <property type="entry name" value="EAL"/>
    <property type="match status" value="1"/>
</dbReference>
<dbReference type="CDD" id="cd01949">
    <property type="entry name" value="GGDEF"/>
    <property type="match status" value="1"/>
</dbReference>
<comment type="catalytic activity">
    <reaction evidence="1">
        <text>ATP + protein L-histidine = ADP + protein N-phospho-L-histidine.</text>
        <dbReference type="EC" id="2.7.13.3"/>
    </reaction>
</comment>
<dbReference type="Pfam" id="PF00072">
    <property type="entry name" value="Response_reg"/>
    <property type="match status" value="3"/>
</dbReference>
<dbReference type="PANTHER" id="PTHR45339:SF5">
    <property type="entry name" value="HISTIDINE KINASE"/>
    <property type="match status" value="1"/>
</dbReference>
<dbReference type="InterPro" id="IPR003661">
    <property type="entry name" value="HisK_dim/P_dom"/>
</dbReference>
<evidence type="ECO:0000256" key="2">
    <source>
        <dbReference type="ARBA" id="ARBA00004370"/>
    </source>
</evidence>
<dbReference type="InterPro" id="IPR003594">
    <property type="entry name" value="HATPase_dom"/>
</dbReference>
<feature type="modified residue" description="Phosphohistidine" evidence="8">
    <location>
        <position position="843"/>
    </location>
</feature>
<dbReference type="InterPro" id="IPR029787">
    <property type="entry name" value="Nucleotide_cyclase"/>
</dbReference>
<dbReference type="InterPro" id="IPR036097">
    <property type="entry name" value="HisK_dim/P_sf"/>
</dbReference>
<dbReference type="InterPro" id="IPR035919">
    <property type="entry name" value="EAL_sf"/>
</dbReference>
<evidence type="ECO:0000313" key="18">
    <source>
        <dbReference type="Proteomes" id="UP001180081"/>
    </source>
</evidence>
<dbReference type="Gene3D" id="6.10.340.10">
    <property type="match status" value="1"/>
</dbReference>
<evidence type="ECO:0000259" key="16">
    <source>
        <dbReference type="PROSITE" id="PS50894"/>
    </source>
</evidence>
<feature type="domain" description="HPt" evidence="16">
    <location>
        <begin position="804"/>
        <end position="897"/>
    </location>
</feature>
<organism evidence="17 18">
    <name type="scientific">Chitinimonas viridis</name>
    <dbReference type="NCBI Taxonomy" id="664880"/>
    <lineage>
        <taxon>Bacteria</taxon>
        <taxon>Pseudomonadati</taxon>
        <taxon>Pseudomonadota</taxon>
        <taxon>Betaproteobacteria</taxon>
        <taxon>Neisseriales</taxon>
        <taxon>Chitinibacteraceae</taxon>
        <taxon>Chitinimonas</taxon>
    </lineage>
</organism>
<dbReference type="InterPro" id="IPR036890">
    <property type="entry name" value="HATPase_C_sf"/>
</dbReference>
<evidence type="ECO:0000256" key="10">
    <source>
        <dbReference type="SAM" id="Phobius"/>
    </source>
</evidence>
<dbReference type="PROSITE" id="PS50883">
    <property type="entry name" value="EAL"/>
    <property type="match status" value="1"/>
</dbReference>
<dbReference type="PANTHER" id="PTHR45339">
    <property type="entry name" value="HYBRID SIGNAL TRANSDUCTION HISTIDINE KINASE J"/>
    <property type="match status" value="1"/>
</dbReference>
<dbReference type="EC" id="2.7.13.3" evidence="3"/>
<name>A0ABT8AZG4_9NEIS</name>
<feature type="transmembrane region" description="Helical" evidence="10">
    <location>
        <begin position="17"/>
        <end position="38"/>
    </location>
</feature>
<dbReference type="SMART" id="SM00052">
    <property type="entry name" value="EAL"/>
    <property type="match status" value="1"/>
</dbReference>
<keyword evidence="7" id="KW-0902">Two-component regulatory system</keyword>
<evidence type="ECO:0000256" key="4">
    <source>
        <dbReference type="ARBA" id="ARBA00022553"/>
    </source>
</evidence>
<reference evidence="17" key="2">
    <citation type="submission" date="2023-06" db="EMBL/GenBank/DDBJ databases">
        <authorList>
            <person name="Lucena T."/>
            <person name="Sun Q."/>
        </authorList>
    </citation>
    <scope>NUCLEOTIDE SEQUENCE</scope>
    <source>
        <strain evidence="17">CECT 7703</strain>
    </source>
</reference>
<dbReference type="CDD" id="cd01948">
    <property type="entry name" value="EAL"/>
    <property type="match status" value="1"/>
</dbReference>
<comment type="subcellular location">
    <subcellularLocation>
        <location evidence="2">Membrane</location>
    </subcellularLocation>
</comment>
<evidence type="ECO:0000313" key="17">
    <source>
        <dbReference type="EMBL" id="MDN3575379.1"/>
    </source>
</evidence>
<reference evidence="17" key="1">
    <citation type="journal article" date="2014" name="Int. J. Syst. Evol. Microbiol.">
        <title>Complete genome of a new Firmicutes species belonging to the dominant human colonic microbiota ('Ruminococcus bicirculans') reveals two chromosomes and a selective capacity to utilize plant glucans.</title>
        <authorList>
            <consortium name="NISC Comparative Sequencing Program"/>
            <person name="Wegmann U."/>
            <person name="Louis P."/>
            <person name="Goesmann A."/>
            <person name="Henrissat B."/>
            <person name="Duncan S.H."/>
            <person name="Flint H.J."/>
        </authorList>
    </citation>
    <scope>NUCLEOTIDE SEQUENCE</scope>
    <source>
        <strain evidence="17">CECT 7703</strain>
    </source>
</reference>
<feature type="domain" description="GGDEF" evidence="15">
    <location>
        <begin position="1073"/>
        <end position="1207"/>
    </location>
</feature>
<dbReference type="Pfam" id="PF00512">
    <property type="entry name" value="HisKA"/>
    <property type="match status" value="1"/>
</dbReference>
<dbReference type="Gene3D" id="3.30.565.10">
    <property type="entry name" value="Histidine kinase-like ATPase, C-terminal domain"/>
    <property type="match status" value="1"/>
</dbReference>
<dbReference type="PROSITE" id="PS50894">
    <property type="entry name" value="HPT"/>
    <property type="match status" value="1"/>
</dbReference>
<gene>
    <name evidence="17" type="ORF">QWZ03_01150</name>
</gene>
<dbReference type="InterPro" id="IPR011006">
    <property type="entry name" value="CheY-like_superfamily"/>
</dbReference>
<dbReference type="CDD" id="cd06225">
    <property type="entry name" value="HAMP"/>
    <property type="match status" value="1"/>
</dbReference>
<dbReference type="SUPFAM" id="SSF47226">
    <property type="entry name" value="Histidine-containing phosphotransfer domain, HPT domain"/>
    <property type="match status" value="1"/>
</dbReference>
<dbReference type="RefSeq" id="WP_290331045.1">
    <property type="nucleotide sequence ID" value="NZ_JAUFPU010000001.1"/>
</dbReference>
<evidence type="ECO:0000256" key="3">
    <source>
        <dbReference type="ARBA" id="ARBA00012438"/>
    </source>
</evidence>
<proteinExistence type="predicted"/>
<dbReference type="SMART" id="SM00267">
    <property type="entry name" value="GGDEF"/>
    <property type="match status" value="1"/>
</dbReference>
<evidence type="ECO:0000259" key="15">
    <source>
        <dbReference type="PROSITE" id="PS50887"/>
    </source>
</evidence>
<evidence type="ECO:0000256" key="5">
    <source>
        <dbReference type="ARBA" id="ARBA00022679"/>
    </source>
</evidence>
<evidence type="ECO:0000256" key="7">
    <source>
        <dbReference type="ARBA" id="ARBA00023012"/>
    </source>
</evidence>
<protein>
    <recommendedName>
        <fullName evidence="3">histidine kinase</fullName>
        <ecNumber evidence="3">2.7.13.3</ecNumber>
    </recommendedName>
</protein>
<keyword evidence="10" id="KW-0472">Membrane</keyword>
<dbReference type="SMART" id="SM00073">
    <property type="entry name" value="HPT"/>
    <property type="match status" value="1"/>
</dbReference>
<dbReference type="InterPro" id="IPR004358">
    <property type="entry name" value="Sig_transdc_His_kin-like_C"/>
</dbReference>
<evidence type="ECO:0000259" key="14">
    <source>
        <dbReference type="PROSITE" id="PS50885"/>
    </source>
</evidence>
<evidence type="ECO:0000256" key="8">
    <source>
        <dbReference type="PROSITE-ProRule" id="PRU00110"/>
    </source>
</evidence>
<dbReference type="PROSITE" id="PS50885">
    <property type="entry name" value="HAMP"/>
    <property type="match status" value="1"/>
</dbReference>
<feature type="modified residue" description="4-aspartylphosphate" evidence="9">
    <location>
        <position position="698"/>
    </location>
</feature>
<feature type="domain" description="EAL" evidence="13">
    <location>
        <begin position="1214"/>
        <end position="1468"/>
    </location>
</feature>
<dbReference type="Pfam" id="PF02518">
    <property type="entry name" value="HATPase_c"/>
    <property type="match status" value="1"/>
</dbReference>
<dbReference type="EMBL" id="JAUFPU010000001">
    <property type="protein sequence ID" value="MDN3575379.1"/>
    <property type="molecule type" value="Genomic_DNA"/>
</dbReference>
<dbReference type="Pfam" id="PF00990">
    <property type="entry name" value="GGDEF"/>
    <property type="match status" value="1"/>
</dbReference>
<dbReference type="SUPFAM" id="SSF55874">
    <property type="entry name" value="ATPase domain of HSP90 chaperone/DNA topoisomerase II/histidine kinase"/>
    <property type="match status" value="1"/>
</dbReference>
<evidence type="ECO:0000256" key="1">
    <source>
        <dbReference type="ARBA" id="ARBA00000085"/>
    </source>
</evidence>
<dbReference type="InterPro" id="IPR001633">
    <property type="entry name" value="EAL_dom"/>
</dbReference>
<dbReference type="Gene3D" id="3.20.20.450">
    <property type="entry name" value="EAL domain"/>
    <property type="match status" value="1"/>
</dbReference>
<dbReference type="CDD" id="cd00082">
    <property type="entry name" value="HisKA"/>
    <property type="match status" value="1"/>
</dbReference>
<dbReference type="InterPro" id="IPR005467">
    <property type="entry name" value="His_kinase_dom"/>
</dbReference>
<dbReference type="Gene3D" id="1.10.287.130">
    <property type="match status" value="1"/>
</dbReference>
<dbReference type="InterPro" id="IPR003660">
    <property type="entry name" value="HAMP_dom"/>
</dbReference>
<dbReference type="InterPro" id="IPR043128">
    <property type="entry name" value="Rev_trsase/Diguanyl_cyclase"/>
</dbReference>
<accession>A0ABT8AZG4</accession>
<dbReference type="SMART" id="SM00387">
    <property type="entry name" value="HATPase_c"/>
    <property type="match status" value="1"/>
</dbReference>
<dbReference type="SMART" id="SM00388">
    <property type="entry name" value="HisKA"/>
    <property type="match status" value="1"/>
</dbReference>
<feature type="modified residue" description="4-aspartylphosphate" evidence="9">
    <location>
        <position position="963"/>
    </location>
</feature>
<dbReference type="SUPFAM" id="SSF47384">
    <property type="entry name" value="Homodimeric domain of signal transducing histidine kinase"/>
    <property type="match status" value="1"/>
</dbReference>
<dbReference type="SMART" id="SM00304">
    <property type="entry name" value="HAMP"/>
    <property type="match status" value="1"/>
</dbReference>
<evidence type="ECO:0000259" key="13">
    <source>
        <dbReference type="PROSITE" id="PS50883"/>
    </source>
</evidence>
<dbReference type="SUPFAM" id="SSF158472">
    <property type="entry name" value="HAMP domain-like"/>
    <property type="match status" value="1"/>
</dbReference>